<organism evidence="3 4">
    <name type="scientific">Tetrahymena thermophila (strain SB210)</name>
    <dbReference type="NCBI Taxonomy" id="312017"/>
    <lineage>
        <taxon>Eukaryota</taxon>
        <taxon>Sar</taxon>
        <taxon>Alveolata</taxon>
        <taxon>Ciliophora</taxon>
        <taxon>Intramacronucleata</taxon>
        <taxon>Oligohymenophorea</taxon>
        <taxon>Hymenostomatida</taxon>
        <taxon>Tetrahymenina</taxon>
        <taxon>Tetrahymenidae</taxon>
        <taxon>Tetrahymena</taxon>
    </lineage>
</organism>
<dbReference type="InParanoid" id="Q23RH4"/>
<feature type="region of interest" description="Disordered" evidence="2">
    <location>
        <begin position="835"/>
        <end position="859"/>
    </location>
</feature>
<protein>
    <submittedName>
        <fullName evidence="3">Uncharacterized protein</fullName>
    </submittedName>
</protein>
<keyword evidence="1" id="KW-0175">Coiled coil</keyword>
<feature type="region of interest" description="Disordered" evidence="2">
    <location>
        <begin position="300"/>
        <end position="323"/>
    </location>
</feature>
<feature type="coiled-coil region" evidence="1">
    <location>
        <begin position="348"/>
        <end position="444"/>
    </location>
</feature>
<keyword evidence="4" id="KW-1185">Reference proteome</keyword>
<dbReference type="AlphaFoldDB" id="Q23RH4"/>
<proteinExistence type="predicted"/>
<feature type="compositionally biased region" description="Low complexity" evidence="2">
    <location>
        <begin position="47"/>
        <end position="59"/>
    </location>
</feature>
<feature type="compositionally biased region" description="Polar residues" evidence="2">
    <location>
        <begin position="842"/>
        <end position="859"/>
    </location>
</feature>
<name>Q23RH4_TETTS</name>
<evidence type="ECO:0000313" key="4">
    <source>
        <dbReference type="Proteomes" id="UP000009168"/>
    </source>
</evidence>
<dbReference type="Proteomes" id="UP000009168">
    <property type="component" value="Unassembled WGS sequence"/>
</dbReference>
<evidence type="ECO:0000256" key="1">
    <source>
        <dbReference type="SAM" id="Coils"/>
    </source>
</evidence>
<dbReference type="STRING" id="312017.Q23RH4"/>
<gene>
    <name evidence="3" type="ORF">TTHERM_00388150</name>
</gene>
<dbReference type="GeneID" id="7825985"/>
<reference evidence="4" key="1">
    <citation type="journal article" date="2006" name="PLoS Biol.">
        <title>Macronuclear genome sequence of the ciliate Tetrahymena thermophila, a model eukaryote.</title>
        <authorList>
            <person name="Eisen J.A."/>
            <person name="Coyne R.S."/>
            <person name="Wu M."/>
            <person name="Wu D."/>
            <person name="Thiagarajan M."/>
            <person name="Wortman J.R."/>
            <person name="Badger J.H."/>
            <person name="Ren Q."/>
            <person name="Amedeo P."/>
            <person name="Jones K.M."/>
            <person name="Tallon L.J."/>
            <person name="Delcher A.L."/>
            <person name="Salzberg S.L."/>
            <person name="Silva J.C."/>
            <person name="Haas B.J."/>
            <person name="Majoros W.H."/>
            <person name="Farzad M."/>
            <person name="Carlton J.M."/>
            <person name="Smith R.K. Jr."/>
            <person name="Garg J."/>
            <person name="Pearlman R.E."/>
            <person name="Karrer K.M."/>
            <person name="Sun L."/>
            <person name="Manning G."/>
            <person name="Elde N.C."/>
            <person name="Turkewitz A.P."/>
            <person name="Asai D.J."/>
            <person name="Wilkes D.E."/>
            <person name="Wang Y."/>
            <person name="Cai H."/>
            <person name="Collins K."/>
            <person name="Stewart B.A."/>
            <person name="Lee S.R."/>
            <person name="Wilamowska K."/>
            <person name="Weinberg Z."/>
            <person name="Ruzzo W.L."/>
            <person name="Wloga D."/>
            <person name="Gaertig J."/>
            <person name="Frankel J."/>
            <person name="Tsao C.-C."/>
            <person name="Gorovsky M.A."/>
            <person name="Keeling P.J."/>
            <person name="Waller R.F."/>
            <person name="Patron N.J."/>
            <person name="Cherry J.M."/>
            <person name="Stover N.A."/>
            <person name="Krieger C.J."/>
            <person name="del Toro C."/>
            <person name="Ryder H.F."/>
            <person name="Williamson S.C."/>
            <person name="Barbeau R.A."/>
            <person name="Hamilton E.P."/>
            <person name="Orias E."/>
        </authorList>
    </citation>
    <scope>NUCLEOTIDE SEQUENCE [LARGE SCALE GENOMIC DNA]</scope>
    <source>
        <strain evidence="4">SB210</strain>
    </source>
</reference>
<accession>Q23RH4</accession>
<feature type="compositionally biased region" description="Polar residues" evidence="2">
    <location>
        <begin position="929"/>
        <end position="954"/>
    </location>
</feature>
<feature type="region of interest" description="Disordered" evidence="2">
    <location>
        <begin position="130"/>
        <end position="166"/>
    </location>
</feature>
<dbReference type="EMBL" id="GG662644">
    <property type="protein sequence ID" value="EAR99074.2"/>
    <property type="molecule type" value="Genomic_DNA"/>
</dbReference>
<sequence length="982" mass="117025">MSDYDLLNDEEIEKLQDEIIREHEEEIKYLSNKSSGSQQKDMSLMFQQSQQRPQQQLSQQEEELLNNMPFNKSTFASAHTILSKNASEMKFQESQGEAKDLNTFTNRNNGVINTKSSKENRLDTELEYSTFNGQSKSQETQKENQSSRKNIPIQRSIKKTNQSTEKGISEGQFDLMQNTQRNQEDIIQDMKQYIQDLEQELSFLRQASSQYDQLWKENENMKIKEVKLAEYIIELQNKLENQSNSIRNSTIQKIDDINNDLIEKNITIQQQNILIQELQHQISRLKENNDGWKSQIEKERQENQELRTQRDMNEQQREDHDENRKYKDLYMEIYEQYQEHKISSQNKAFQQEQEIQSLISQLNKYSQNCNYEQELQSKNNEILDLEQLIQKKDSQIQDMDQTFQQAKDEISQLNSQIELLKDRIYYLEQELFQKENLIDELQNQDFEEKQRNFLEKEQLFDAMANNVCIFINDLRKSQCFSVLEQSFHENFLQSILNHNVEILDYYQLDQFLSSALKQLESFMNIFINERQEGETKIQYLYEAEMQINKLKQDIEELEREREQYQPKAMETFQIQEQQKQIELLSLQKVDLEVKNKQMQESVKVMKGELEHLQTKYNNKIEKKRIFFEKMIESILKAVNSKQLNELCEEIIEKVKDIEKRKYSKLSIERKIQEIDAEIKINLAKQSSKDIEPLKKFKQQKNQELEDVLEKIKISNQKMWNAYEKMKETCLYEKRIKEDLVECERDYLKLKIQFEENRKKYENSSNFSKPSYQNQSFANMSKCQGQTTIKTFKPPLKITSVQQQQQFSKHTQLENDLIMHILSSDIQSCQPSNTARLNRESRSTSQITGYQKQTQRNSSQMVANNDISQLQDNYLTENLATKQYRNQSQNNKNINNQSYAINDTINDRAYDKQRMYTIQNERQYNDENDINASNTQRQPAASKGSISSRQLSNNQRQEKNEVIMSLKDKLEHNKKNLSLNSRK</sequence>
<evidence type="ECO:0000313" key="3">
    <source>
        <dbReference type="EMBL" id="EAR99074.2"/>
    </source>
</evidence>
<dbReference type="HOGENOM" id="CLU_308712_0_0_1"/>
<feature type="region of interest" description="Disordered" evidence="2">
    <location>
        <begin position="30"/>
        <end position="59"/>
    </location>
</feature>
<dbReference type="RefSeq" id="XP_001019319.2">
    <property type="nucleotide sequence ID" value="XM_001019319.3"/>
</dbReference>
<feature type="coiled-coil region" evidence="1">
    <location>
        <begin position="540"/>
        <end position="615"/>
    </location>
</feature>
<feature type="compositionally biased region" description="Polar residues" evidence="2">
    <location>
        <begin position="31"/>
        <end position="41"/>
    </location>
</feature>
<evidence type="ECO:0000256" key="2">
    <source>
        <dbReference type="SAM" id="MobiDB-lite"/>
    </source>
</evidence>
<feature type="region of interest" description="Disordered" evidence="2">
    <location>
        <begin position="922"/>
        <end position="960"/>
    </location>
</feature>
<dbReference type="KEGG" id="tet:TTHERM_00388150"/>